<keyword evidence="6 9" id="KW-0472">Membrane</keyword>
<evidence type="ECO:0000256" key="2">
    <source>
        <dbReference type="ARBA" id="ARBA00022448"/>
    </source>
</evidence>
<dbReference type="PROSITE" id="PS50850">
    <property type="entry name" value="MFS"/>
    <property type="match status" value="1"/>
</dbReference>
<comment type="function">
    <text evidence="7">Component of the tartrate utilization system and may allow entry of tartrate and tartrate dehydrogenase.</text>
</comment>
<feature type="transmembrane region" description="Helical" evidence="9">
    <location>
        <begin position="190"/>
        <end position="209"/>
    </location>
</feature>
<comment type="subcellular location">
    <subcellularLocation>
        <location evidence="1">Membrane</location>
        <topology evidence="1">Multi-pass membrane protein</topology>
    </subcellularLocation>
</comment>
<dbReference type="FunFam" id="1.20.1250.20:FF:000018">
    <property type="entry name" value="MFS transporter permease"/>
    <property type="match status" value="1"/>
</dbReference>
<dbReference type="FunFam" id="1.20.1250.20:FF:000126">
    <property type="entry name" value="MFS transporter permease"/>
    <property type="match status" value="1"/>
</dbReference>
<evidence type="ECO:0000256" key="3">
    <source>
        <dbReference type="ARBA" id="ARBA00022692"/>
    </source>
</evidence>
<feature type="transmembrane region" description="Helical" evidence="9">
    <location>
        <begin position="321"/>
        <end position="339"/>
    </location>
</feature>
<keyword evidence="5 9" id="KW-1133">Transmembrane helix</keyword>
<dbReference type="Pfam" id="PF07690">
    <property type="entry name" value="MFS_1"/>
    <property type="match status" value="1"/>
</dbReference>
<feature type="transmembrane region" description="Helical" evidence="9">
    <location>
        <begin position="155"/>
        <end position="178"/>
    </location>
</feature>
<evidence type="ECO:0000256" key="8">
    <source>
        <dbReference type="ARBA" id="ARBA00074139"/>
    </source>
</evidence>
<sequence>MSTATLPSAAQPSAALPAGSDATHARVVWRLMPLLLICYVFAHLDRINIGFAKLQMSADLHFSDTVYGLGAGLFFVAYALFGVPSNLMLERVGPRRWIAFLMVTWGLLSTAMLLVQSAAGFYSLRLLLGVAEAGFFPGILVYINRWFPARRRAGVTALFAIAVPMAGVIGGPLSGGILEGFHDFLGLRGWQWMFLIEGLPVVLLGLLVWRRLPESFERVTWLSNEQKAGLREEMQGEEQRKQITSLAGIFRDRQVWLLVAIYFAVMLAVNTLAFWMPSLIHGAGIGSDGRVGLLSALPYLAGCVFMIALGRSSDRRRERRWHLAVPLLLAAAGLALTGLAPSSAWLVLAGLVLAGMGASAALPMFWQLPPAFLADRAQAAGIALISSFGSIAAFAAPYFIGWMRDTTHSSSLALYLLAILIALGAALVLRTPAAVVNPR</sequence>
<organism evidence="11 12">
    <name type="scientific">Pseudomonas citronellolis</name>
    <dbReference type="NCBI Taxonomy" id="53408"/>
    <lineage>
        <taxon>Bacteria</taxon>
        <taxon>Pseudomonadati</taxon>
        <taxon>Pseudomonadota</taxon>
        <taxon>Gammaproteobacteria</taxon>
        <taxon>Pseudomonadales</taxon>
        <taxon>Pseudomonadaceae</taxon>
        <taxon>Pseudomonas</taxon>
    </lineage>
</organism>
<evidence type="ECO:0000256" key="6">
    <source>
        <dbReference type="ARBA" id="ARBA00023136"/>
    </source>
</evidence>
<feature type="transmembrane region" description="Helical" evidence="9">
    <location>
        <begin position="291"/>
        <end position="309"/>
    </location>
</feature>
<keyword evidence="4" id="KW-0058">Aromatic hydrocarbons catabolism</keyword>
<accession>A0A1A9KFZ0</accession>
<feature type="domain" description="Major facilitator superfamily (MFS) profile" evidence="10">
    <location>
        <begin position="31"/>
        <end position="436"/>
    </location>
</feature>
<evidence type="ECO:0000313" key="11">
    <source>
        <dbReference type="EMBL" id="ANI16419.1"/>
    </source>
</evidence>
<feature type="transmembrane region" description="Helical" evidence="9">
    <location>
        <begin position="65"/>
        <end position="85"/>
    </location>
</feature>
<dbReference type="AlphaFoldDB" id="A0A1A9KFZ0"/>
<dbReference type="PANTHER" id="PTHR43791:SF36">
    <property type="entry name" value="TRANSPORTER, PUTATIVE (AFU_ORTHOLOGUE AFUA_6G08340)-RELATED"/>
    <property type="match status" value="1"/>
</dbReference>
<feature type="transmembrane region" description="Helical" evidence="9">
    <location>
        <begin position="378"/>
        <end position="400"/>
    </location>
</feature>
<protein>
    <recommendedName>
        <fullName evidence="8">Putative tartrate transporter</fullName>
    </recommendedName>
</protein>
<evidence type="ECO:0000256" key="4">
    <source>
        <dbReference type="ARBA" id="ARBA00022797"/>
    </source>
</evidence>
<keyword evidence="3 9" id="KW-0812">Transmembrane</keyword>
<evidence type="ECO:0000256" key="9">
    <source>
        <dbReference type="SAM" id="Phobius"/>
    </source>
</evidence>
<name>A0A1A9KFZ0_9PSED</name>
<reference evidence="11 12" key="1">
    <citation type="submission" date="2016-05" db="EMBL/GenBank/DDBJ databases">
        <title>Genome Sequence of Pseudomonas citronellolis Strain SJTE-3, an Estrogens and Persistent Organic Pollutants degradation strain.</title>
        <authorList>
            <person name="Liang R."/>
        </authorList>
    </citation>
    <scope>NUCLEOTIDE SEQUENCE [LARGE SCALE GENOMIC DNA]</scope>
    <source>
        <strain evidence="11 12">SJTE-3</strain>
    </source>
</reference>
<dbReference type="InterPro" id="IPR011701">
    <property type="entry name" value="MFS"/>
</dbReference>
<dbReference type="Proteomes" id="UP000077748">
    <property type="component" value="Chromosome"/>
</dbReference>
<feature type="transmembrane region" description="Helical" evidence="9">
    <location>
        <begin position="255"/>
        <end position="276"/>
    </location>
</feature>
<dbReference type="RefSeq" id="WP_064583825.1">
    <property type="nucleotide sequence ID" value="NZ_CP015878.1"/>
</dbReference>
<evidence type="ECO:0000256" key="1">
    <source>
        <dbReference type="ARBA" id="ARBA00004141"/>
    </source>
</evidence>
<feature type="transmembrane region" description="Helical" evidence="9">
    <location>
        <begin position="412"/>
        <end position="429"/>
    </location>
</feature>
<dbReference type="SUPFAM" id="SSF103473">
    <property type="entry name" value="MFS general substrate transporter"/>
    <property type="match status" value="1"/>
</dbReference>
<proteinExistence type="predicted"/>
<dbReference type="PANTHER" id="PTHR43791">
    <property type="entry name" value="PERMEASE-RELATED"/>
    <property type="match status" value="1"/>
</dbReference>
<dbReference type="CDD" id="cd17319">
    <property type="entry name" value="MFS_ExuT_GudP_like"/>
    <property type="match status" value="1"/>
</dbReference>
<dbReference type="Gene3D" id="1.20.1250.20">
    <property type="entry name" value="MFS general substrate transporter like domains"/>
    <property type="match status" value="2"/>
</dbReference>
<feature type="transmembrane region" description="Helical" evidence="9">
    <location>
        <begin position="345"/>
        <end position="366"/>
    </location>
</feature>
<evidence type="ECO:0000313" key="12">
    <source>
        <dbReference type="Proteomes" id="UP000077748"/>
    </source>
</evidence>
<dbReference type="InterPro" id="IPR020846">
    <property type="entry name" value="MFS_dom"/>
</dbReference>
<keyword evidence="2" id="KW-0813">Transport</keyword>
<gene>
    <name evidence="11" type="ORF">A9C11_21680</name>
</gene>
<feature type="transmembrane region" description="Helical" evidence="9">
    <location>
        <begin position="97"/>
        <end position="115"/>
    </location>
</feature>
<feature type="transmembrane region" description="Helical" evidence="9">
    <location>
        <begin position="27"/>
        <end position="45"/>
    </location>
</feature>
<dbReference type="GO" id="GO:0005886">
    <property type="term" value="C:plasma membrane"/>
    <property type="evidence" value="ECO:0007669"/>
    <property type="project" value="TreeGrafter"/>
</dbReference>
<dbReference type="GO" id="GO:0022857">
    <property type="term" value="F:transmembrane transporter activity"/>
    <property type="evidence" value="ECO:0007669"/>
    <property type="project" value="InterPro"/>
</dbReference>
<evidence type="ECO:0000256" key="7">
    <source>
        <dbReference type="ARBA" id="ARBA00058119"/>
    </source>
</evidence>
<dbReference type="EMBL" id="CP015878">
    <property type="protein sequence ID" value="ANI16419.1"/>
    <property type="molecule type" value="Genomic_DNA"/>
</dbReference>
<feature type="transmembrane region" description="Helical" evidence="9">
    <location>
        <begin position="121"/>
        <end position="143"/>
    </location>
</feature>
<evidence type="ECO:0000259" key="10">
    <source>
        <dbReference type="PROSITE" id="PS50850"/>
    </source>
</evidence>
<evidence type="ECO:0000256" key="5">
    <source>
        <dbReference type="ARBA" id="ARBA00022989"/>
    </source>
</evidence>
<dbReference type="InterPro" id="IPR036259">
    <property type="entry name" value="MFS_trans_sf"/>
</dbReference>